<dbReference type="Proteomes" id="UP000740926">
    <property type="component" value="Unassembled WGS sequence"/>
</dbReference>
<dbReference type="EMBL" id="JAANIU010006564">
    <property type="protein sequence ID" value="KAG1541294.1"/>
    <property type="molecule type" value="Genomic_DNA"/>
</dbReference>
<keyword evidence="2" id="KW-1185">Reference proteome</keyword>
<protein>
    <submittedName>
        <fullName evidence="1">Uncharacterized protein</fullName>
    </submittedName>
</protein>
<sequence length="196" mass="20960">MMGLQPDLARIACAAGAAGHLDQLLRQFLAGTEVGREQALIDAHHHHQGQLGQVVALGQDLRADQDAGPVAQLRQLLFQRIAARGGATVDAHHREIGEGRSEMFFQAFGADTLRLQRQAAAGRACQRCRLPCTAVMALQASATAMHGHRCIAAVARRGPATVVAQQHRRIAAAVLEHQHLLATLQVLADAGQHIGR</sequence>
<proteinExistence type="predicted"/>
<dbReference type="AlphaFoldDB" id="A0A9P6Y813"/>
<name>A0A9P6Y813_9FUNG</name>
<organism evidence="1 2">
    <name type="scientific">Rhizopus delemar</name>
    <dbReference type="NCBI Taxonomy" id="936053"/>
    <lineage>
        <taxon>Eukaryota</taxon>
        <taxon>Fungi</taxon>
        <taxon>Fungi incertae sedis</taxon>
        <taxon>Mucoromycota</taxon>
        <taxon>Mucoromycotina</taxon>
        <taxon>Mucoromycetes</taxon>
        <taxon>Mucorales</taxon>
        <taxon>Mucorineae</taxon>
        <taxon>Rhizopodaceae</taxon>
        <taxon>Rhizopus</taxon>
    </lineage>
</organism>
<reference evidence="1 2" key="1">
    <citation type="journal article" date="2020" name="Microb. Genom.">
        <title>Genetic diversity of clinical and environmental Mucorales isolates obtained from an investigation of mucormycosis cases among solid organ transplant recipients.</title>
        <authorList>
            <person name="Nguyen M.H."/>
            <person name="Kaul D."/>
            <person name="Muto C."/>
            <person name="Cheng S.J."/>
            <person name="Richter R.A."/>
            <person name="Bruno V.M."/>
            <person name="Liu G."/>
            <person name="Beyhan S."/>
            <person name="Sundermann A.J."/>
            <person name="Mounaud S."/>
            <person name="Pasculle A.W."/>
            <person name="Nierman W.C."/>
            <person name="Driscoll E."/>
            <person name="Cumbie R."/>
            <person name="Clancy C.J."/>
            <person name="Dupont C.L."/>
        </authorList>
    </citation>
    <scope>NUCLEOTIDE SEQUENCE [LARGE SCALE GENOMIC DNA]</scope>
    <source>
        <strain evidence="1 2">GL24</strain>
    </source>
</reference>
<comment type="caution">
    <text evidence="1">The sequence shown here is derived from an EMBL/GenBank/DDBJ whole genome shotgun (WGS) entry which is preliminary data.</text>
</comment>
<evidence type="ECO:0000313" key="2">
    <source>
        <dbReference type="Proteomes" id="UP000740926"/>
    </source>
</evidence>
<gene>
    <name evidence="1" type="ORF">G6F50_014252</name>
</gene>
<evidence type="ECO:0000313" key="1">
    <source>
        <dbReference type="EMBL" id="KAG1541294.1"/>
    </source>
</evidence>
<accession>A0A9P6Y813</accession>